<evidence type="ECO:0000256" key="6">
    <source>
        <dbReference type="ARBA" id="ARBA00022989"/>
    </source>
</evidence>
<dbReference type="PANTHER" id="PTHR21137:SF35">
    <property type="entry name" value="ODORANT RECEPTOR 19A-RELATED"/>
    <property type="match status" value="1"/>
</dbReference>
<evidence type="ECO:0000256" key="9">
    <source>
        <dbReference type="ARBA" id="ARBA00023224"/>
    </source>
</evidence>
<evidence type="ECO:0000256" key="10">
    <source>
        <dbReference type="SAM" id="Phobius"/>
    </source>
</evidence>
<evidence type="ECO:0000256" key="8">
    <source>
        <dbReference type="ARBA" id="ARBA00023170"/>
    </source>
</evidence>
<evidence type="ECO:0000256" key="5">
    <source>
        <dbReference type="ARBA" id="ARBA00022725"/>
    </source>
</evidence>
<dbReference type="PANTHER" id="PTHR21137">
    <property type="entry name" value="ODORANT RECEPTOR"/>
    <property type="match status" value="1"/>
</dbReference>
<dbReference type="GO" id="GO:0007165">
    <property type="term" value="P:signal transduction"/>
    <property type="evidence" value="ECO:0007669"/>
    <property type="project" value="UniProtKB-KW"/>
</dbReference>
<keyword evidence="9" id="KW-0807">Transducer</keyword>
<keyword evidence="8 11" id="KW-0675">Receptor</keyword>
<name>A0A6B9CK13_9HYME</name>
<evidence type="ECO:0000313" key="11">
    <source>
        <dbReference type="EMBL" id="QGW50376.1"/>
    </source>
</evidence>
<dbReference type="Pfam" id="PF02949">
    <property type="entry name" value="7tm_6"/>
    <property type="match status" value="1"/>
</dbReference>
<dbReference type="EMBL" id="MN616884">
    <property type="protein sequence ID" value="QGW50376.1"/>
    <property type="molecule type" value="mRNA"/>
</dbReference>
<feature type="transmembrane region" description="Helical" evidence="10">
    <location>
        <begin position="124"/>
        <end position="144"/>
    </location>
</feature>
<dbReference type="GO" id="GO:0005886">
    <property type="term" value="C:plasma membrane"/>
    <property type="evidence" value="ECO:0007669"/>
    <property type="project" value="UniProtKB-SubCell"/>
</dbReference>
<sequence length="253" mass="28935">MDRLMPLQNETRQRIYPYHPEYFFVDSERYFFQLFSFHGIFVVAFSTLAVAAIDSMMVANIVHACGLFAIVCHRLENIGRRPRSREDATGLRLVDDRDVYRRCLEACQLHLSSLNSVRGIQESFSTSFLVVMGAGVVAIGMLMFDFLSSLDEPLRLVIIAVLLFGINVCLFYLNWVVQQVIDSSEEVFQYAYYSQWYNLSINSRKMIMIILQNSMKPVALSAASICDLNLEMFASVVKTSMSYATVMLSMQQQ</sequence>
<keyword evidence="7 10" id="KW-0472">Membrane</keyword>
<evidence type="ECO:0000256" key="3">
    <source>
        <dbReference type="ARBA" id="ARBA00022606"/>
    </source>
</evidence>
<evidence type="ECO:0000256" key="1">
    <source>
        <dbReference type="ARBA" id="ARBA00004651"/>
    </source>
</evidence>
<keyword evidence="2" id="KW-1003">Cell membrane</keyword>
<dbReference type="AlphaFoldDB" id="A0A6B9CK13"/>
<dbReference type="GO" id="GO:0005549">
    <property type="term" value="F:odorant binding"/>
    <property type="evidence" value="ECO:0007669"/>
    <property type="project" value="InterPro"/>
</dbReference>
<keyword evidence="3" id="KW-0716">Sensory transduction</keyword>
<dbReference type="InterPro" id="IPR004117">
    <property type="entry name" value="7tm6_olfct_rcpt"/>
</dbReference>
<keyword evidence="6 10" id="KW-1133">Transmembrane helix</keyword>
<comment type="subcellular location">
    <subcellularLocation>
        <location evidence="1">Cell membrane</location>
        <topology evidence="1">Multi-pass membrane protein</topology>
    </subcellularLocation>
</comment>
<keyword evidence="4 10" id="KW-0812">Transmembrane</keyword>
<feature type="transmembrane region" description="Helical" evidence="10">
    <location>
        <begin position="156"/>
        <end position="177"/>
    </location>
</feature>
<evidence type="ECO:0000256" key="4">
    <source>
        <dbReference type="ARBA" id="ARBA00022692"/>
    </source>
</evidence>
<organism evidence="11">
    <name type="scientific">Chouioia cunea</name>
    <dbReference type="NCBI Taxonomy" id="1570515"/>
    <lineage>
        <taxon>Eukaryota</taxon>
        <taxon>Metazoa</taxon>
        <taxon>Ecdysozoa</taxon>
        <taxon>Arthropoda</taxon>
        <taxon>Hexapoda</taxon>
        <taxon>Insecta</taxon>
        <taxon>Pterygota</taxon>
        <taxon>Neoptera</taxon>
        <taxon>Endopterygota</taxon>
        <taxon>Hymenoptera</taxon>
        <taxon>Apocrita</taxon>
        <taxon>Proctotrupomorpha</taxon>
        <taxon>Chalcidoidea</taxon>
        <taxon>Eulophidae</taxon>
        <taxon>Tetrastichinae</taxon>
        <taxon>Chouioia</taxon>
    </lineage>
</organism>
<proteinExistence type="evidence at transcript level"/>
<feature type="transmembrane region" description="Helical" evidence="10">
    <location>
        <begin position="30"/>
        <end position="51"/>
    </location>
</feature>
<reference evidence="11" key="1">
    <citation type="journal article" date="2019" name="Sci. Rep.">
        <title>Full-Length Transcriptome Survey and Expression Analysis of Parasitoid Wasp Chouioia cunea upon Exposure to 1-Dodecene.</title>
        <authorList>
            <person name="Pan L."/>
            <person name="Guo M."/>
            <person name="Jin X."/>
            <person name="Sun Z."/>
            <person name="Jiang H."/>
            <person name="Han J."/>
            <person name="Wang Y."/>
            <person name="Yan C."/>
            <person name="Li M."/>
        </authorList>
    </citation>
    <scope>NUCLEOTIDE SEQUENCE</scope>
</reference>
<keyword evidence="5" id="KW-0552">Olfaction</keyword>
<evidence type="ECO:0000256" key="2">
    <source>
        <dbReference type="ARBA" id="ARBA00022475"/>
    </source>
</evidence>
<protein>
    <submittedName>
        <fullName evidence="11">Odorant receptor 49</fullName>
    </submittedName>
</protein>
<accession>A0A6B9CK13</accession>
<dbReference type="GO" id="GO:0004984">
    <property type="term" value="F:olfactory receptor activity"/>
    <property type="evidence" value="ECO:0007669"/>
    <property type="project" value="InterPro"/>
</dbReference>
<evidence type="ECO:0000256" key="7">
    <source>
        <dbReference type="ARBA" id="ARBA00023136"/>
    </source>
</evidence>